<proteinExistence type="predicted"/>
<reference evidence="1 2" key="1">
    <citation type="submission" date="2024-07" db="EMBL/GenBank/DDBJ databases">
        <title>Section-level genome sequencing and comparative genomics of Aspergillus sections Usti and Cavernicolus.</title>
        <authorList>
            <consortium name="Lawrence Berkeley National Laboratory"/>
            <person name="Nybo J.L."/>
            <person name="Vesth T.C."/>
            <person name="Theobald S."/>
            <person name="Frisvad J.C."/>
            <person name="Larsen T.O."/>
            <person name="Kjaerboelling I."/>
            <person name="Rothschild-Mancinelli K."/>
            <person name="Lyhne E.K."/>
            <person name="Kogle M.E."/>
            <person name="Barry K."/>
            <person name="Clum A."/>
            <person name="Na H."/>
            <person name="Ledsgaard L."/>
            <person name="Lin J."/>
            <person name="Lipzen A."/>
            <person name="Kuo A."/>
            <person name="Riley R."/>
            <person name="Mondo S."/>
            <person name="Labutti K."/>
            <person name="Haridas S."/>
            <person name="Pangalinan J."/>
            <person name="Salamov A.A."/>
            <person name="Simmons B.A."/>
            <person name="Magnuson J.K."/>
            <person name="Chen J."/>
            <person name="Drula E."/>
            <person name="Henrissat B."/>
            <person name="Wiebenga A."/>
            <person name="Lubbers R.J."/>
            <person name="Gomes A.C."/>
            <person name="Makela M.R."/>
            <person name="Stajich J."/>
            <person name="Grigoriev I.V."/>
            <person name="Mortensen U.H."/>
            <person name="De Vries R.P."/>
            <person name="Baker S.E."/>
            <person name="Andersen M.R."/>
        </authorList>
    </citation>
    <scope>NUCLEOTIDE SEQUENCE [LARGE SCALE GENOMIC DNA]</scope>
    <source>
        <strain evidence="1 2">CBS 209.92</strain>
    </source>
</reference>
<gene>
    <name evidence="1" type="ORF">BJX66DRAFT_342127</name>
</gene>
<organism evidence="1 2">
    <name type="scientific">Aspergillus keveii</name>
    <dbReference type="NCBI Taxonomy" id="714993"/>
    <lineage>
        <taxon>Eukaryota</taxon>
        <taxon>Fungi</taxon>
        <taxon>Dikarya</taxon>
        <taxon>Ascomycota</taxon>
        <taxon>Pezizomycotina</taxon>
        <taxon>Eurotiomycetes</taxon>
        <taxon>Eurotiomycetidae</taxon>
        <taxon>Eurotiales</taxon>
        <taxon>Aspergillaceae</taxon>
        <taxon>Aspergillus</taxon>
        <taxon>Aspergillus subgen. Nidulantes</taxon>
    </lineage>
</organism>
<evidence type="ECO:0000313" key="1">
    <source>
        <dbReference type="EMBL" id="KAL2786439.1"/>
    </source>
</evidence>
<sequence>MSNPTTPTQEEALRELFEQNADLRELEFKLNDLAENPRRLARSRARFDYDPSLSPTPVIASPTNDEQVNSRTVKRARLVARYERSIANNQFREQVKDAARTRVKGEDAAVQAVKAEWVKQGIWDSSSWDENRSARFVQAHSVEDLECASRPSAQFLYQVKEEVRDFHRRYILAMSRGEVRHDIHTKAYERVRKVWELRGIWHSRWGILPGPTWIHELPRENRLREEMGDDYLHLDKDGEFVYDVPGRPTQATGAIPRVNPAGGLGGLLKAPAAGGGRGPSGFAQLAFAGPGV</sequence>
<name>A0ABR4FT49_9EURO</name>
<protein>
    <submittedName>
        <fullName evidence="1">Uncharacterized protein</fullName>
    </submittedName>
</protein>
<accession>A0ABR4FT49</accession>
<comment type="caution">
    <text evidence="1">The sequence shown here is derived from an EMBL/GenBank/DDBJ whole genome shotgun (WGS) entry which is preliminary data.</text>
</comment>
<dbReference type="Proteomes" id="UP001610563">
    <property type="component" value="Unassembled WGS sequence"/>
</dbReference>
<evidence type="ECO:0000313" key="2">
    <source>
        <dbReference type="Proteomes" id="UP001610563"/>
    </source>
</evidence>
<dbReference type="EMBL" id="JBFTWV010000117">
    <property type="protein sequence ID" value="KAL2786439.1"/>
    <property type="molecule type" value="Genomic_DNA"/>
</dbReference>
<keyword evidence="2" id="KW-1185">Reference proteome</keyword>